<dbReference type="Proteomes" id="UP000290759">
    <property type="component" value="Unassembled WGS sequence"/>
</dbReference>
<reference evidence="3 4" key="1">
    <citation type="submission" date="2018-12" db="EMBL/GenBank/DDBJ databases">
        <authorList>
            <person name="Grouzdev D.S."/>
            <person name="Krutkina M.S."/>
        </authorList>
    </citation>
    <scope>NUCLEOTIDE SEQUENCE [LARGE SCALE GENOMIC DNA]</scope>
    <source>
        <strain evidence="3 4">RmlP026</strain>
    </source>
</reference>
<evidence type="ECO:0000256" key="2">
    <source>
        <dbReference type="ARBA" id="ARBA00023002"/>
    </source>
</evidence>
<evidence type="ECO:0000256" key="1">
    <source>
        <dbReference type="ARBA" id="ARBA00006484"/>
    </source>
</evidence>
<dbReference type="SUPFAM" id="SSF51735">
    <property type="entry name" value="NAD(P)-binding Rossmann-fold domains"/>
    <property type="match status" value="1"/>
</dbReference>
<evidence type="ECO:0000313" key="4">
    <source>
        <dbReference type="Proteomes" id="UP000290759"/>
    </source>
</evidence>
<dbReference type="InterPro" id="IPR036291">
    <property type="entry name" value="NAD(P)-bd_dom_sf"/>
</dbReference>
<dbReference type="PRINTS" id="PR00080">
    <property type="entry name" value="SDRFAMILY"/>
</dbReference>
<protein>
    <submittedName>
        <fullName evidence="3">SDR family oxidoreductase</fullName>
    </submittedName>
</protein>
<proteinExistence type="inferred from homology"/>
<dbReference type="GO" id="GO:0016491">
    <property type="term" value="F:oxidoreductase activity"/>
    <property type="evidence" value="ECO:0007669"/>
    <property type="project" value="UniProtKB-KW"/>
</dbReference>
<name>A0A4Q2U4F7_9HYPH</name>
<sequence length="258" mass="26696">MTTFAEASGAALPLDFAGRTVAVSGGAVGFGRAIADRFAAAGAAVFGCDIVGRTDGDPRVALDAVDLTDRRAAAAWIAAVEDRTGRAIDVLVCNAGGVAGQTDRPLEEVEDADWDRVVAVNLGSTFALCRAAAAGMKRARSGAIITITSSAALQASLTGIQSYCSAKHAVLGLTRQLAHEFGPFGIRVNSVAPGFVRTNPATERQWASYSPERQKQIVEAVALKRLGTADEIAKAVLFFASDLASFVNGQILSVDGGR</sequence>
<dbReference type="RefSeq" id="WP_129229040.1">
    <property type="nucleotide sequence ID" value="NZ_QYBB01000039.1"/>
</dbReference>
<dbReference type="PANTHER" id="PTHR24321">
    <property type="entry name" value="DEHYDROGENASES, SHORT CHAIN"/>
    <property type="match status" value="1"/>
</dbReference>
<comment type="caution">
    <text evidence="3">The sequence shown here is derived from an EMBL/GenBank/DDBJ whole genome shotgun (WGS) entry which is preliminary data.</text>
</comment>
<dbReference type="CDD" id="cd05233">
    <property type="entry name" value="SDR_c"/>
    <property type="match status" value="1"/>
</dbReference>
<dbReference type="InterPro" id="IPR002347">
    <property type="entry name" value="SDR_fam"/>
</dbReference>
<dbReference type="InterPro" id="IPR020904">
    <property type="entry name" value="Sc_DH/Rdtase_CS"/>
</dbReference>
<dbReference type="OrthoDB" id="286404at2"/>
<gene>
    <name evidence="3" type="ORF">D3273_21960</name>
</gene>
<comment type="similarity">
    <text evidence="1">Belongs to the short-chain dehydrogenases/reductases (SDR) family.</text>
</comment>
<dbReference type="Pfam" id="PF13561">
    <property type="entry name" value="adh_short_C2"/>
    <property type="match status" value="1"/>
</dbReference>
<dbReference type="EMBL" id="QYBB01000039">
    <property type="protein sequence ID" value="RYC29797.1"/>
    <property type="molecule type" value="Genomic_DNA"/>
</dbReference>
<dbReference type="PANTHER" id="PTHR24321:SF8">
    <property type="entry name" value="ESTRADIOL 17-BETA-DEHYDROGENASE 8-RELATED"/>
    <property type="match status" value="1"/>
</dbReference>
<reference evidence="3 4" key="2">
    <citation type="submission" date="2019-02" db="EMBL/GenBank/DDBJ databases">
        <title>'Lichenibacterium ramalinii' gen. nov. sp. nov., 'Lichenibacterium minor' gen. nov. sp. nov.</title>
        <authorList>
            <person name="Pankratov T."/>
        </authorList>
    </citation>
    <scope>NUCLEOTIDE SEQUENCE [LARGE SCALE GENOMIC DNA]</scope>
    <source>
        <strain evidence="3 4">RmlP026</strain>
    </source>
</reference>
<dbReference type="PROSITE" id="PS00061">
    <property type="entry name" value="ADH_SHORT"/>
    <property type="match status" value="1"/>
</dbReference>
<evidence type="ECO:0000313" key="3">
    <source>
        <dbReference type="EMBL" id="RYC29797.1"/>
    </source>
</evidence>
<dbReference type="Gene3D" id="3.40.50.720">
    <property type="entry name" value="NAD(P)-binding Rossmann-like Domain"/>
    <property type="match status" value="1"/>
</dbReference>
<keyword evidence="2" id="KW-0560">Oxidoreductase</keyword>
<dbReference type="PRINTS" id="PR00081">
    <property type="entry name" value="GDHRDH"/>
</dbReference>
<dbReference type="FunFam" id="3.40.50.720:FF:000084">
    <property type="entry name" value="Short-chain dehydrogenase reductase"/>
    <property type="match status" value="1"/>
</dbReference>
<dbReference type="AlphaFoldDB" id="A0A4Q2U4F7"/>
<organism evidence="3 4">
    <name type="scientific">Lichenibacterium minor</name>
    <dbReference type="NCBI Taxonomy" id="2316528"/>
    <lineage>
        <taxon>Bacteria</taxon>
        <taxon>Pseudomonadati</taxon>
        <taxon>Pseudomonadota</taxon>
        <taxon>Alphaproteobacteria</taxon>
        <taxon>Hyphomicrobiales</taxon>
        <taxon>Lichenihabitantaceae</taxon>
        <taxon>Lichenibacterium</taxon>
    </lineage>
</organism>
<keyword evidence="4" id="KW-1185">Reference proteome</keyword>
<accession>A0A4Q2U4F7</accession>